<dbReference type="PANTHER" id="PTHR42801:SF21">
    <property type="entry name" value="BCPB PROTEIN"/>
    <property type="match status" value="1"/>
</dbReference>
<dbReference type="GO" id="GO:0034599">
    <property type="term" value="P:cellular response to oxidative stress"/>
    <property type="evidence" value="ECO:0007669"/>
    <property type="project" value="TreeGrafter"/>
</dbReference>
<protein>
    <submittedName>
        <fullName evidence="7">Peroxiredoxin</fullName>
    </submittedName>
</protein>
<proteinExistence type="predicted"/>
<organism evidence="7 8">
    <name type="scientific">Cryobacterium frigoriphilum</name>
    <dbReference type="NCBI Taxonomy" id="1259150"/>
    <lineage>
        <taxon>Bacteria</taxon>
        <taxon>Bacillati</taxon>
        <taxon>Actinomycetota</taxon>
        <taxon>Actinomycetes</taxon>
        <taxon>Micrococcales</taxon>
        <taxon>Microbacteriaceae</taxon>
        <taxon>Cryobacterium</taxon>
    </lineage>
</organism>
<dbReference type="InterPro" id="IPR013740">
    <property type="entry name" value="Redoxin"/>
</dbReference>
<gene>
    <name evidence="7" type="ORF">E3T55_11030</name>
</gene>
<evidence type="ECO:0000313" key="8">
    <source>
        <dbReference type="Proteomes" id="UP000297447"/>
    </source>
</evidence>
<keyword evidence="3" id="KW-0560">Oxidoreductase</keyword>
<reference evidence="7 8" key="1">
    <citation type="submission" date="2019-03" db="EMBL/GenBank/DDBJ databases">
        <title>Genomics of glacier-inhabiting Cryobacterium strains.</title>
        <authorList>
            <person name="Liu Q."/>
            <person name="Xin Y.-H."/>
        </authorList>
    </citation>
    <scope>NUCLEOTIDE SEQUENCE [LARGE SCALE GENOMIC DNA]</scope>
    <source>
        <strain evidence="7 8">Hh14</strain>
    </source>
</reference>
<dbReference type="EMBL" id="SOHE01000048">
    <property type="protein sequence ID" value="TFD49604.1"/>
    <property type="molecule type" value="Genomic_DNA"/>
</dbReference>
<comment type="caution">
    <text evidence="7">The sequence shown here is derived from an EMBL/GenBank/DDBJ whole genome shotgun (WGS) entry which is preliminary data.</text>
</comment>
<dbReference type="Gene3D" id="3.40.30.10">
    <property type="entry name" value="Glutaredoxin"/>
    <property type="match status" value="1"/>
</dbReference>
<evidence type="ECO:0000256" key="4">
    <source>
        <dbReference type="ARBA" id="ARBA00023157"/>
    </source>
</evidence>
<dbReference type="GO" id="GO:0008379">
    <property type="term" value="F:thioredoxin peroxidase activity"/>
    <property type="evidence" value="ECO:0007669"/>
    <property type="project" value="TreeGrafter"/>
</dbReference>
<dbReference type="GO" id="GO:0045454">
    <property type="term" value="P:cell redox homeostasis"/>
    <property type="evidence" value="ECO:0007669"/>
    <property type="project" value="TreeGrafter"/>
</dbReference>
<keyword evidence="1" id="KW-0575">Peroxidase</keyword>
<keyword evidence="8" id="KW-1185">Reference proteome</keyword>
<evidence type="ECO:0000256" key="5">
    <source>
        <dbReference type="ARBA" id="ARBA00023284"/>
    </source>
</evidence>
<dbReference type="GO" id="GO:0005737">
    <property type="term" value="C:cytoplasm"/>
    <property type="evidence" value="ECO:0007669"/>
    <property type="project" value="TreeGrafter"/>
</dbReference>
<dbReference type="AlphaFoldDB" id="A0A4R8ZZW6"/>
<keyword evidence="5" id="KW-0676">Redox-active center</keyword>
<evidence type="ECO:0000313" key="7">
    <source>
        <dbReference type="EMBL" id="TFD49604.1"/>
    </source>
</evidence>
<dbReference type="RefSeq" id="WP_134519623.1">
    <property type="nucleotide sequence ID" value="NZ_SOHE01000048.1"/>
</dbReference>
<evidence type="ECO:0000256" key="1">
    <source>
        <dbReference type="ARBA" id="ARBA00022559"/>
    </source>
</evidence>
<dbReference type="OrthoDB" id="9802039at2"/>
<keyword evidence="4" id="KW-1015">Disulfide bond</keyword>
<evidence type="ECO:0000259" key="6">
    <source>
        <dbReference type="Pfam" id="PF08534"/>
    </source>
</evidence>
<dbReference type="InterPro" id="IPR050924">
    <property type="entry name" value="Peroxiredoxin_BCP/PrxQ"/>
</dbReference>
<dbReference type="PANTHER" id="PTHR42801">
    <property type="entry name" value="THIOREDOXIN-DEPENDENT PEROXIDE REDUCTASE"/>
    <property type="match status" value="1"/>
</dbReference>
<feature type="domain" description="Redoxin" evidence="6">
    <location>
        <begin position="22"/>
        <end position="165"/>
    </location>
</feature>
<accession>A0A4R8ZZW6</accession>
<keyword evidence="2" id="KW-0049">Antioxidant</keyword>
<sequence>MAKTLPTPLDDGAADQLIGLHLPDIDLASTSGGELSIKKCSTGRWILFIYPRTCVPGQAEPIGWADIPGAKGCTAEACSFRDRLVELNEAGAQNVIGLSVQSSAYQHEAVQRIHLPYRLVSDEKGRLTEALKLLTFTVEGVTLLKRMTLVTDGETVRHVFYPDFPA</sequence>
<dbReference type="CDD" id="cd03017">
    <property type="entry name" value="PRX_BCP"/>
    <property type="match status" value="1"/>
</dbReference>
<dbReference type="SUPFAM" id="SSF52833">
    <property type="entry name" value="Thioredoxin-like"/>
    <property type="match status" value="1"/>
</dbReference>
<dbReference type="InterPro" id="IPR036249">
    <property type="entry name" value="Thioredoxin-like_sf"/>
</dbReference>
<dbReference type="Pfam" id="PF08534">
    <property type="entry name" value="Redoxin"/>
    <property type="match status" value="1"/>
</dbReference>
<evidence type="ECO:0000256" key="3">
    <source>
        <dbReference type="ARBA" id="ARBA00023002"/>
    </source>
</evidence>
<name>A0A4R8ZZW6_9MICO</name>
<evidence type="ECO:0000256" key="2">
    <source>
        <dbReference type="ARBA" id="ARBA00022862"/>
    </source>
</evidence>
<dbReference type="Proteomes" id="UP000297447">
    <property type="component" value="Unassembled WGS sequence"/>
</dbReference>